<dbReference type="Gene3D" id="3.90.550.10">
    <property type="entry name" value="Spore Coat Polysaccharide Biosynthesis Protein SpsA, Chain A"/>
    <property type="match status" value="1"/>
</dbReference>
<dbReference type="Proteomes" id="UP000828390">
    <property type="component" value="Unassembled WGS sequence"/>
</dbReference>
<keyword evidence="2" id="KW-1185">Reference proteome</keyword>
<gene>
    <name evidence="1" type="ORF">DPMN_082812</name>
</gene>
<dbReference type="SUPFAM" id="SSF53448">
    <property type="entry name" value="Nucleotide-diphospho-sugar transferases"/>
    <property type="match status" value="1"/>
</dbReference>
<dbReference type="AlphaFoldDB" id="A0A9D3YBI3"/>
<dbReference type="PANTHER" id="PTHR33604">
    <property type="entry name" value="OSJNBA0004B13.7 PROTEIN"/>
    <property type="match status" value="1"/>
</dbReference>
<organism evidence="1 2">
    <name type="scientific">Dreissena polymorpha</name>
    <name type="common">Zebra mussel</name>
    <name type="synonym">Mytilus polymorpha</name>
    <dbReference type="NCBI Taxonomy" id="45954"/>
    <lineage>
        <taxon>Eukaryota</taxon>
        <taxon>Metazoa</taxon>
        <taxon>Spiralia</taxon>
        <taxon>Lophotrochozoa</taxon>
        <taxon>Mollusca</taxon>
        <taxon>Bivalvia</taxon>
        <taxon>Autobranchia</taxon>
        <taxon>Heteroconchia</taxon>
        <taxon>Euheterodonta</taxon>
        <taxon>Imparidentia</taxon>
        <taxon>Neoheterodontei</taxon>
        <taxon>Myida</taxon>
        <taxon>Dreissenoidea</taxon>
        <taxon>Dreissenidae</taxon>
        <taxon>Dreissena</taxon>
    </lineage>
</organism>
<reference evidence="1" key="1">
    <citation type="journal article" date="2019" name="bioRxiv">
        <title>The Genome of the Zebra Mussel, Dreissena polymorpha: A Resource for Invasive Species Research.</title>
        <authorList>
            <person name="McCartney M.A."/>
            <person name="Auch B."/>
            <person name="Kono T."/>
            <person name="Mallez S."/>
            <person name="Zhang Y."/>
            <person name="Obille A."/>
            <person name="Becker A."/>
            <person name="Abrahante J.E."/>
            <person name="Garbe J."/>
            <person name="Badalamenti J.P."/>
            <person name="Herman A."/>
            <person name="Mangelson H."/>
            <person name="Liachko I."/>
            <person name="Sullivan S."/>
            <person name="Sone E.D."/>
            <person name="Koren S."/>
            <person name="Silverstein K.A.T."/>
            <person name="Beckman K.B."/>
            <person name="Gohl D.M."/>
        </authorList>
    </citation>
    <scope>NUCLEOTIDE SEQUENCE</scope>
    <source>
        <strain evidence="1">Duluth1</strain>
        <tissue evidence="1">Whole animal</tissue>
    </source>
</reference>
<comment type="caution">
    <text evidence="1">The sequence shown here is derived from an EMBL/GenBank/DDBJ whole genome shotgun (WGS) entry which is preliminary data.</text>
</comment>
<name>A0A9D3YBI3_DREPO</name>
<dbReference type="OrthoDB" id="2020070at2759"/>
<dbReference type="EMBL" id="JAIWYP010000016">
    <property type="protein sequence ID" value="KAH3695355.1"/>
    <property type="molecule type" value="Genomic_DNA"/>
</dbReference>
<dbReference type="InterPro" id="IPR029044">
    <property type="entry name" value="Nucleotide-diphossugar_trans"/>
</dbReference>
<proteinExistence type="predicted"/>
<evidence type="ECO:0000313" key="2">
    <source>
        <dbReference type="Proteomes" id="UP000828390"/>
    </source>
</evidence>
<evidence type="ECO:0000313" key="1">
    <source>
        <dbReference type="EMBL" id="KAH3695355.1"/>
    </source>
</evidence>
<reference evidence="1" key="2">
    <citation type="submission" date="2020-11" db="EMBL/GenBank/DDBJ databases">
        <authorList>
            <person name="McCartney M.A."/>
            <person name="Auch B."/>
            <person name="Kono T."/>
            <person name="Mallez S."/>
            <person name="Becker A."/>
            <person name="Gohl D.M."/>
            <person name="Silverstein K.A.T."/>
            <person name="Koren S."/>
            <person name="Bechman K.B."/>
            <person name="Herman A."/>
            <person name="Abrahante J.E."/>
            <person name="Garbe J."/>
        </authorList>
    </citation>
    <scope>NUCLEOTIDE SEQUENCE</scope>
    <source>
        <strain evidence="1">Duluth1</strain>
        <tissue evidence="1">Whole animal</tissue>
    </source>
</reference>
<protein>
    <submittedName>
        <fullName evidence="1">Uncharacterized protein</fullName>
    </submittedName>
</protein>
<sequence length="387" mass="44935">MFSRYYCTRRRYLLGNKTTIKSKILCGFCVTLLVLVFASVDVMVNENRIITQLFGQVTVDREFLNWNSVTQNMSELGRCKLVTAPQRTPVDLRIIVITYNRPNSTLRLLDSISKAHFEGDSILLEVWIDKSRNGNVSHETLATLGNFRFSSGECHIHVHKEHVGITGQWLHTWNPPRETPELAVIFEDDLTVSPYFYKYLKLVDRKYGHSPNVSGYSLQGKSIRHSSLVSDCCLEVDTKYPVFLYPTLGTSGFAPNRLPWIKFQDWLAEVKKNNQSVPFVPKHKATRWYKSFIATNKADSMWEMEYLYYTWKNQQYTVYPNFQDHRGLTFNWYEDGLHSTGKGRGKTEEQRNLVLEWTLDDQSLPSEPAYVDNRGVVIKTEVRKTET</sequence>
<dbReference type="PANTHER" id="PTHR33604:SF3">
    <property type="entry name" value="OSJNBA0004B13.7 PROTEIN"/>
    <property type="match status" value="1"/>
</dbReference>
<accession>A0A9D3YBI3</accession>